<sequence length="115" mass="12748">MTDTDVITGVMDRWKDAVDAHDPERVASNFTEDAIFQGLHPYGVGRAAVAEYYDSQPIGLKAEYKVLETRQLADDLTLGYLTVDFSFVDRPAITVNLSVLVKGDLIAHYQVSRLG</sequence>
<proteinExistence type="predicted"/>
<evidence type="ECO:0000313" key="1">
    <source>
        <dbReference type="EMBL" id="NKE61739.1"/>
    </source>
</evidence>
<dbReference type="Proteomes" id="UP001515943">
    <property type="component" value="Unassembled WGS sequence"/>
</dbReference>
<keyword evidence="2" id="KW-1185">Reference proteome</keyword>
<protein>
    <recommendedName>
        <fullName evidence="3">SnoaL-like domain-containing protein</fullName>
    </recommendedName>
</protein>
<dbReference type="SUPFAM" id="SSF54427">
    <property type="entry name" value="NTF2-like"/>
    <property type="match status" value="1"/>
</dbReference>
<dbReference type="RefSeq" id="WP_167978384.1">
    <property type="nucleotide sequence ID" value="NZ_VSRL01000194.1"/>
</dbReference>
<dbReference type="EMBL" id="VSRL01000194">
    <property type="protein sequence ID" value="NKE61739.1"/>
    <property type="molecule type" value="Genomic_DNA"/>
</dbReference>
<accession>A0ABX1FRV5</accession>
<evidence type="ECO:0008006" key="3">
    <source>
        <dbReference type="Google" id="ProtNLM"/>
    </source>
</evidence>
<comment type="caution">
    <text evidence="1">The sequence shown here is derived from an EMBL/GenBank/DDBJ whole genome shotgun (WGS) entry which is preliminary data.</text>
</comment>
<organism evidence="1 2">
    <name type="scientific">Lentzea indica</name>
    <dbReference type="NCBI Taxonomy" id="2604800"/>
    <lineage>
        <taxon>Bacteria</taxon>
        <taxon>Bacillati</taxon>
        <taxon>Actinomycetota</taxon>
        <taxon>Actinomycetes</taxon>
        <taxon>Pseudonocardiales</taxon>
        <taxon>Pseudonocardiaceae</taxon>
        <taxon>Lentzea</taxon>
    </lineage>
</organism>
<reference evidence="1 2" key="1">
    <citation type="submission" date="2019-08" db="EMBL/GenBank/DDBJ databases">
        <title>Lentzea from Indian Himalayas.</title>
        <authorList>
            <person name="Mandal S."/>
            <person name="Mallick Gupta A."/>
            <person name="Maiti P.K."/>
            <person name="Sarkar J."/>
            <person name="Mandal S."/>
        </authorList>
    </citation>
    <scope>NUCLEOTIDE SEQUENCE [LARGE SCALE GENOMIC DNA]</scope>
    <source>
        <strain evidence="1 2">PSKA42</strain>
    </source>
</reference>
<name>A0ABX1FRV5_9PSEU</name>
<dbReference type="InterPro" id="IPR032710">
    <property type="entry name" value="NTF2-like_dom_sf"/>
</dbReference>
<gene>
    <name evidence="1" type="ORF">FXN61_35260</name>
</gene>
<dbReference type="Gene3D" id="3.10.450.50">
    <property type="match status" value="1"/>
</dbReference>
<evidence type="ECO:0000313" key="2">
    <source>
        <dbReference type="Proteomes" id="UP001515943"/>
    </source>
</evidence>